<feature type="region of interest" description="Disordered" evidence="1">
    <location>
        <begin position="1"/>
        <end position="140"/>
    </location>
</feature>
<evidence type="ECO:0000256" key="1">
    <source>
        <dbReference type="SAM" id="MobiDB-lite"/>
    </source>
</evidence>
<comment type="caution">
    <text evidence="2">The sequence shown here is derived from an EMBL/GenBank/DDBJ whole genome shotgun (WGS) entry which is preliminary data.</text>
</comment>
<feature type="compositionally biased region" description="Polar residues" evidence="1">
    <location>
        <begin position="55"/>
        <end position="71"/>
    </location>
</feature>
<organism evidence="2 3">
    <name type="scientific">Phycomyces blakesleeanus</name>
    <dbReference type="NCBI Taxonomy" id="4837"/>
    <lineage>
        <taxon>Eukaryota</taxon>
        <taxon>Fungi</taxon>
        <taxon>Fungi incertae sedis</taxon>
        <taxon>Mucoromycota</taxon>
        <taxon>Mucoromycotina</taxon>
        <taxon>Mucoromycetes</taxon>
        <taxon>Mucorales</taxon>
        <taxon>Phycomycetaceae</taxon>
        <taxon>Phycomyces</taxon>
    </lineage>
</organism>
<evidence type="ECO:0000313" key="2">
    <source>
        <dbReference type="EMBL" id="KAL0091778.1"/>
    </source>
</evidence>
<reference evidence="2 3" key="1">
    <citation type="submission" date="2024-04" db="EMBL/GenBank/DDBJ databases">
        <title>Symmetric and asymmetric DNA N6-adenine methylation regulates different biological responses in Mucorales.</title>
        <authorList>
            <consortium name="Lawrence Berkeley National Laboratory"/>
            <person name="Lax C."/>
            <person name="Mondo S.J."/>
            <person name="Osorio-Concepcion M."/>
            <person name="Muszewska A."/>
            <person name="Corrochano-Luque M."/>
            <person name="Gutierrez G."/>
            <person name="Riley R."/>
            <person name="Lipzen A."/>
            <person name="Guo J."/>
            <person name="Hundley H."/>
            <person name="Amirebrahimi M."/>
            <person name="Ng V."/>
            <person name="Lorenzo-Gutierrez D."/>
            <person name="Binder U."/>
            <person name="Yang J."/>
            <person name="Song Y."/>
            <person name="Canovas D."/>
            <person name="Navarro E."/>
            <person name="Freitag M."/>
            <person name="Gabaldon T."/>
            <person name="Grigoriev I.V."/>
            <person name="Corrochano L.M."/>
            <person name="Nicolas F.E."/>
            <person name="Garre V."/>
        </authorList>
    </citation>
    <scope>NUCLEOTIDE SEQUENCE [LARGE SCALE GENOMIC DNA]</scope>
    <source>
        <strain evidence="2 3">L51</strain>
    </source>
</reference>
<proteinExistence type="predicted"/>
<evidence type="ECO:0000313" key="3">
    <source>
        <dbReference type="Proteomes" id="UP001448207"/>
    </source>
</evidence>
<feature type="region of interest" description="Disordered" evidence="1">
    <location>
        <begin position="206"/>
        <end position="236"/>
    </location>
</feature>
<gene>
    <name evidence="2" type="ORF">J3Q64DRAFT_1725265</name>
</gene>
<protein>
    <submittedName>
        <fullName evidence="2">Uncharacterized protein</fullName>
    </submittedName>
</protein>
<sequence>MEELRQYRQQASVAKDSLKKIETTPRPNQPQRKDSVELDDYEIEYTSYDNDPENELNSHAAPSSSIKTPQQAQPPAPLSNVVNPSKAKFRSSDLIAPEPLVSLPPKSTTRRTAPPSKLEKFVKSRLPSRMTSASSTTRKRINSLDTISATDKPKKQKKNDLSILKDFHFQPEVSQTDIEKALPPGTSSYLTPASRIPTEAKTNTISTPTTIATPTSTVTPTATTTTTAPPIKNINNVPVTHSSTPLGITPQANAFKAPFAVPKPANPLPATPIEELLEQRSNNSGNNLTVANAINPIELRAIIDSSIKKSPTFIVSRLGDTSEFKIEVIDGALSAVESILQGLKTHGNPILKQDSFPLQRTVYGSVNEFRFESPVCFDNKEKALACLLIGLISICPDHESAYQYITKWIFGKAFRLTKDGKINLACRYTRILSLICRNIDDIQRLRVFCYDIIRFSPVTTNFVGILLNVAVVWPEVLFTGSHDFSQVGEEVIPKILQSTTAAYCKHHDALEAAKSTYVVLAQLCNWVPLSSSLSLEQCCTELSKALNLELLKQLMRSCPEAFYDLAFNLKQAYAILFRRIEDSNTLNSFVVNTLDPNLNDPKIGLFYAEIKGILQHQRNTAEN</sequence>
<keyword evidence="3" id="KW-1185">Reference proteome</keyword>
<dbReference type="EMBL" id="JBCLYO010000003">
    <property type="protein sequence ID" value="KAL0091778.1"/>
    <property type="molecule type" value="Genomic_DNA"/>
</dbReference>
<accession>A0ABR3B6U6</accession>
<dbReference type="Proteomes" id="UP001448207">
    <property type="component" value="Unassembled WGS sequence"/>
</dbReference>
<name>A0ABR3B6U6_PHYBL</name>